<feature type="compositionally biased region" description="Polar residues" evidence="1">
    <location>
        <begin position="1"/>
        <end position="11"/>
    </location>
</feature>
<evidence type="ECO:0000313" key="3">
    <source>
        <dbReference type="Proteomes" id="UP001396334"/>
    </source>
</evidence>
<organism evidence="2 3">
    <name type="scientific">Hibiscus sabdariffa</name>
    <name type="common">roselle</name>
    <dbReference type="NCBI Taxonomy" id="183260"/>
    <lineage>
        <taxon>Eukaryota</taxon>
        <taxon>Viridiplantae</taxon>
        <taxon>Streptophyta</taxon>
        <taxon>Embryophyta</taxon>
        <taxon>Tracheophyta</taxon>
        <taxon>Spermatophyta</taxon>
        <taxon>Magnoliopsida</taxon>
        <taxon>eudicotyledons</taxon>
        <taxon>Gunneridae</taxon>
        <taxon>Pentapetalae</taxon>
        <taxon>rosids</taxon>
        <taxon>malvids</taxon>
        <taxon>Malvales</taxon>
        <taxon>Malvaceae</taxon>
        <taxon>Malvoideae</taxon>
        <taxon>Hibiscus</taxon>
    </lineage>
</organism>
<name>A0ABR2NJG9_9ROSI</name>
<comment type="caution">
    <text evidence="2">The sequence shown here is derived from an EMBL/GenBank/DDBJ whole genome shotgun (WGS) entry which is preliminary data.</text>
</comment>
<feature type="region of interest" description="Disordered" evidence="1">
    <location>
        <begin position="115"/>
        <end position="141"/>
    </location>
</feature>
<feature type="region of interest" description="Disordered" evidence="1">
    <location>
        <begin position="1"/>
        <end position="21"/>
    </location>
</feature>
<dbReference type="EMBL" id="JBBPBN010000134">
    <property type="protein sequence ID" value="KAK8976333.1"/>
    <property type="molecule type" value="Genomic_DNA"/>
</dbReference>
<keyword evidence="3" id="KW-1185">Reference proteome</keyword>
<sequence length="247" mass="27294">MPLQPLASSLANAMPEEQRTSPEALKAKVAEALEVLMSVATQPQGNNPAEQLASLEGIPNGRYLFQDASTTEASQINNYTNARGFKTHFLVDDSCKKSVPLPDLDKEINIVKDLEGENLASDTPGHKDGEENVSGGDDASSISDISELVEERLEQLENERISRKAESNSGVTMKPLEVAEELEKKQPSTGLHWEEGAAAQPMRLEGVRVVQPRWDTLMLRLTIQSLGLFHHKHLDVIMAPLKFWQFI</sequence>
<protein>
    <submittedName>
        <fullName evidence="2">Uncharacterized protein</fullName>
    </submittedName>
</protein>
<dbReference type="SUPFAM" id="SSF63570">
    <property type="entry name" value="PABC (PABP) domain"/>
    <property type="match status" value="1"/>
</dbReference>
<reference evidence="2 3" key="1">
    <citation type="journal article" date="2024" name="G3 (Bethesda)">
        <title>Genome assembly of Hibiscus sabdariffa L. provides insights into metabolisms of medicinal natural products.</title>
        <authorList>
            <person name="Kim T."/>
        </authorList>
    </citation>
    <scope>NUCLEOTIDE SEQUENCE [LARGE SCALE GENOMIC DNA]</scope>
    <source>
        <strain evidence="2">TK-2024</strain>
        <tissue evidence="2">Old leaves</tissue>
    </source>
</reference>
<evidence type="ECO:0000313" key="2">
    <source>
        <dbReference type="EMBL" id="KAK8976333.1"/>
    </source>
</evidence>
<evidence type="ECO:0000256" key="1">
    <source>
        <dbReference type="SAM" id="MobiDB-lite"/>
    </source>
</evidence>
<dbReference type="InterPro" id="IPR036053">
    <property type="entry name" value="PABP-dom"/>
</dbReference>
<proteinExistence type="predicted"/>
<dbReference type="Proteomes" id="UP001396334">
    <property type="component" value="Unassembled WGS sequence"/>
</dbReference>
<gene>
    <name evidence="2" type="ORF">V6N11_074208</name>
</gene>
<accession>A0ABR2NJG9</accession>